<keyword evidence="1" id="KW-1133">Transmembrane helix</keyword>
<sequence>MWFSGSWTGMIVIFGLICAIAGWATIEGLIWLFSFIHITIG</sequence>
<keyword evidence="1" id="KW-0472">Membrane</keyword>
<accession>A0A4D6DX89</accession>
<reference evidence="2 3" key="1">
    <citation type="submission" date="2019-03" db="EMBL/GenBank/DDBJ databases">
        <authorList>
            <person name="Kim S.G."/>
            <person name="Park S.C."/>
        </authorList>
    </citation>
    <scope>NUCLEOTIDE SEQUENCE [LARGE SCALE GENOMIC DNA]</scope>
</reference>
<feature type="transmembrane region" description="Helical" evidence="1">
    <location>
        <begin position="12"/>
        <end position="36"/>
    </location>
</feature>
<organism evidence="2 3">
    <name type="scientific">Edwardsiella phage pEt-SU</name>
    <dbReference type="NCBI Taxonomy" id="2562142"/>
    <lineage>
        <taxon>Viruses</taxon>
        <taxon>Duplodnaviria</taxon>
        <taxon>Heunggongvirae</taxon>
        <taxon>Uroviricota</taxon>
        <taxon>Caudoviricetes</taxon>
        <taxon>Chimalliviridae</taxon>
        <taxon>Petsuvirus</taxon>
        <taxon>Petsuvirus pEtSU</taxon>
    </lineage>
</organism>
<dbReference type="EMBL" id="MK689364">
    <property type="protein sequence ID" value="QBZ70818.1"/>
    <property type="molecule type" value="Genomic_DNA"/>
</dbReference>
<dbReference type="Proteomes" id="UP000297195">
    <property type="component" value="Segment"/>
</dbReference>
<keyword evidence="3" id="KW-1185">Reference proteome</keyword>
<name>A0A4D6DX89_9CAUD</name>
<keyword evidence="1" id="KW-0812">Transmembrane</keyword>
<gene>
    <name evidence="2" type="ORF">pETSU_237</name>
</gene>
<evidence type="ECO:0000313" key="2">
    <source>
        <dbReference type="EMBL" id="QBZ70818.1"/>
    </source>
</evidence>
<evidence type="ECO:0000256" key="1">
    <source>
        <dbReference type="SAM" id="Phobius"/>
    </source>
</evidence>
<protein>
    <submittedName>
        <fullName evidence="2">Uncharacterized protein</fullName>
    </submittedName>
</protein>
<proteinExistence type="predicted"/>
<evidence type="ECO:0000313" key="3">
    <source>
        <dbReference type="Proteomes" id="UP000297195"/>
    </source>
</evidence>